<dbReference type="EMBL" id="JAUUTY010000002">
    <property type="protein sequence ID" value="KAK1680118.1"/>
    <property type="molecule type" value="Genomic_DNA"/>
</dbReference>
<feature type="non-terminal residue" evidence="2">
    <location>
        <position position="1"/>
    </location>
</feature>
<proteinExistence type="predicted"/>
<protein>
    <submittedName>
        <fullName evidence="2">Uncharacterized protein</fullName>
    </submittedName>
</protein>
<reference evidence="2" key="1">
    <citation type="submission" date="2023-07" db="EMBL/GenBank/DDBJ databases">
        <title>A chromosome-level genome assembly of Lolium multiflorum.</title>
        <authorList>
            <person name="Chen Y."/>
            <person name="Copetti D."/>
            <person name="Kolliker R."/>
            <person name="Studer B."/>
        </authorList>
    </citation>
    <scope>NUCLEOTIDE SEQUENCE</scope>
    <source>
        <strain evidence="2">02402/16</strain>
        <tissue evidence="2">Leaf</tissue>
    </source>
</reference>
<sequence>WVHVYIEWCCGKLVQLQAVHGGEVFNRIGIHSGFGGFIGSGNFCFLCYESHHTHLQMAQKDETIKIIAKERRTLRRENAKKDYTISRLRAKIASLKETIKTQEDQLKDLEGEGEGEDIQGDGYSYMSNDNDYEEEDDEDLAFHPYEDGHEHLEAGMDDTFPINVEEE</sequence>
<dbReference type="Proteomes" id="UP001231189">
    <property type="component" value="Unassembled WGS sequence"/>
</dbReference>
<feature type="region of interest" description="Disordered" evidence="1">
    <location>
        <begin position="110"/>
        <end position="136"/>
    </location>
</feature>
<evidence type="ECO:0000313" key="3">
    <source>
        <dbReference type="Proteomes" id="UP001231189"/>
    </source>
</evidence>
<evidence type="ECO:0000256" key="1">
    <source>
        <dbReference type="SAM" id="MobiDB-lite"/>
    </source>
</evidence>
<organism evidence="2 3">
    <name type="scientific">Lolium multiflorum</name>
    <name type="common">Italian ryegrass</name>
    <name type="synonym">Lolium perenne subsp. multiflorum</name>
    <dbReference type="NCBI Taxonomy" id="4521"/>
    <lineage>
        <taxon>Eukaryota</taxon>
        <taxon>Viridiplantae</taxon>
        <taxon>Streptophyta</taxon>
        <taxon>Embryophyta</taxon>
        <taxon>Tracheophyta</taxon>
        <taxon>Spermatophyta</taxon>
        <taxon>Magnoliopsida</taxon>
        <taxon>Liliopsida</taxon>
        <taxon>Poales</taxon>
        <taxon>Poaceae</taxon>
        <taxon>BOP clade</taxon>
        <taxon>Pooideae</taxon>
        <taxon>Poodae</taxon>
        <taxon>Poeae</taxon>
        <taxon>Poeae Chloroplast Group 2 (Poeae type)</taxon>
        <taxon>Loliodinae</taxon>
        <taxon>Loliinae</taxon>
        <taxon>Lolium</taxon>
    </lineage>
</organism>
<dbReference type="AlphaFoldDB" id="A0AAD8WVY1"/>
<gene>
    <name evidence="2" type="ORF">QYE76_040966</name>
</gene>
<accession>A0AAD8WVY1</accession>
<comment type="caution">
    <text evidence="2">The sequence shown here is derived from an EMBL/GenBank/DDBJ whole genome shotgun (WGS) entry which is preliminary data.</text>
</comment>
<keyword evidence="3" id="KW-1185">Reference proteome</keyword>
<name>A0AAD8WVY1_LOLMU</name>
<evidence type="ECO:0000313" key="2">
    <source>
        <dbReference type="EMBL" id="KAK1680118.1"/>
    </source>
</evidence>